<evidence type="ECO:0000313" key="2">
    <source>
        <dbReference type="Proteomes" id="UP000298058"/>
    </source>
</evidence>
<evidence type="ECO:0000313" key="1">
    <source>
        <dbReference type="EMBL" id="TGN18538.1"/>
    </source>
</evidence>
<sequence>MICRLFRLFSLVFLLILVQCAHRLIDKDKLIEINDYYDEKIFILKEDLRLSSSEVWKKGTQVRLYVESTPSLLKLKFYPVTESRESSMGKLAYFIINEDVKKKKYEFEDVEAWVESKFQVYEPKDKKTKK</sequence>
<comment type="caution">
    <text evidence="1">The sequence shown here is derived from an EMBL/GenBank/DDBJ whole genome shotgun (WGS) entry which is preliminary data.</text>
</comment>
<dbReference type="OrthoDB" id="339458at2"/>
<protein>
    <submittedName>
        <fullName evidence="1">Type II secretion system-associated lipoprotein</fullName>
    </submittedName>
</protein>
<reference evidence="1" key="1">
    <citation type="journal article" date="2019" name="PLoS Negl. Trop. Dis.">
        <title>Revisiting the worldwide diversity of Leptospira species in the environment.</title>
        <authorList>
            <person name="Vincent A.T."/>
            <person name="Schiettekatte O."/>
            <person name="Bourhy P."/>
            <person name="Veyrier F.J."/>
            <person name="Picardeau M."/>
        </authorList>
    </citation>
    <scope>NUCLEOTIDE SEQUENCE [LARGE SCALE GENOMIC DNA]</scope>
    <source>
        <strain evidence="1">201300427</strain>
    </source>
</reference>
<proteinExistence type="predicted"/>
<dbReference type="AlphaFoldDB" id="A0A4R9M1C9"/>
<gene>
    <name evidence="1" type="ORF">EHS15_14215</name>
</gene>
<dbReference type="EMBL" id="RQHW01000047">
    <property type="protein sequence ID" value="TGN18538.1"/>
    <property type="molecule type" value="Genomic_DNA"/>
</dbReference>
<keyword evidence="2" id="KW-1185">Reference proteome</keyword>
<organism evidence="1 2">
    <name type="scientific">Leptospira idonii</name>
    <dbReference type="NCBI Taxonomy" id="1193500"/>
    <lineage>
        <taxon>Bacteria</taxon>
        <taxon>Pseudomonadati</taxon>
        <taxon>Spirochaetota</taxon>
        <taxon>Spirochaetia</taxon>
        <taxon>Leptospirales</taxon>
        <taxon>Leptospiraceae</taxon>
        <taxon>Leptospira</taxon>
    </lineage>
</organism>
<dbReference type="InterPro" id="IPR030924">
    <property type="entry name" value="Spiro_T2SS_lipo"/>
</dbReference>
<dbReference type="Proteomes" id="UP000298058">
    <property type="component" value="Unassembled WGS sequence"/>
</dbReference>
<dbReference type="NCBIfam" id="TIGR04410">
    <property type="entry name" value="Spiro_T2SS_lipo"/>
    <property type="match status" value="1"/>
</dbReference>
<accession>A0A4R9M1C9</accession>
<keyword evidence="1" id="KW-0449">Lipoprotein</keyword>
<name>A0A4R9M1C9_9LEPT</name>